<dbReference type="PRINTS" id="PR00344">
    <property type="entry name" value="BCTRLSENSOR"/>
</dbReference>
<dbReference type="CDD" id="cd00130">
    <property type="entry name" value="PAS"/>
    <property type="match status" value="2"/>
</dbReference>
<dbReference type="SUPFAM" id="SSF47384">
    <property type="entry name" value="Homodimeric domain of signal transducing histidine kinase"/>
    <property type="match status" value="1"/>
</dbReference>
<dbReference type="EC" id="2.7.13.3" evidence="2"/>
<protein>
    <recommendedName>
        <fullName evidence="2">histidine kinase</fullName>
        <ecNumber evidence="2">2.7.13.3</ecNumber>
    </recommendedName>
</protein>
<dbReference type="Gene3D" id="1.10.287.130">
    <property type="match status" value="1"/>
</dbReference>
<evidence type="ECO:0000256" key="3">
    <source>
        <dbReference type="ARBA" id="ARBA00022553"/>
    </source>
</evidence>
<dbReference type="PROSITE" id="PS50109">
    <property type="entry name" value="HIS_KIN"/>
    <property type="match status" value="1"/>
</dbReference>
<dbReference type="Pfam" id="PF02518">
    <property type="entry name" value="HATPase_c"/>
    <property type="match status" value="1"/>
</dbReference>
<comment type="catalytic activity">
    <reaction evidence="1">
        <text>ATP + protein L-histidine = ADP + protein N-phospho-L-histidine.</text>
        <dbReference type="EC" id="2.7.13.3"/>
    </reaction>
</comment>
<evidence type="ECO:0000256" key="2">
    <source>
        <dbReference type="ARBA" id="ARBA00012438"/>
    </source>
</evidence>
<dbReference type="SUPFAM" id="SSF55874">
    <property type="entry name" value="ATPase domain of HSP90 chaperone/DNA topoisomerase II/histidine kinase"/>
    <property type="match status" value="1"/>
</dbReference>
<dbReference type="AlphaFoldDB" id="A0A0F9M6W5"/>
<dbReference type="Gene3D" id="3.30.565.10">
    <property type="entry name" value="Histidine kinase-like ATPase, C-terminal domain"/>
    <property type="match status" value="1"/>
</dbReference>
<evidence type="ECO:0000259" key="6">
    <source>
        <dbReference type="PROSITE" id="PS50109"/>
    </source>
</evidence>
<keyword evidence="4" id="KW-0808">Transferase</keyword>
<comment type="caution">
    <text evidence="9">The sequence shown here is derived from an EMBL/GenBank/DDBJ whole genome shotgun (WGS) entry which is preliminary data.</text>
</comment>
<dbReference type="PROSITE" id="PS50113">
    <property type="entry name" value="PAC"/>
    <property type="match status" value="1"/>
</dbReference>
<keyword evidence="3" id="KW-0597">Phosphoprotein</keyword>
<dbReference type="PANTHER" id="PTHR43304">
    <property type="entry name" value="PHYTOCHROME-LIKE PROTEIN CPH1"/>
    <property type="match status" value="1"/>
</dbReference>
<dbReference type="PANTHER" id="PTHR43304:SF1">
    <property type="entry name" value="PAC DOMAIN-CONTAINING PROTEIN"/>
    <property type="match status" value="1"/>
</dbReference>
<dbReference type="SMART" id="SM00387">
    <property type="entry name" value="HATPase_c"/>
    <property type="match status" value="1"/>
</dbReference>
<keyword evidence="5" id="KW-0418">Kinase</keyword>
<feature type="domain" description="PAC" evidence="8">
    <location>
        <begin position="271"/>
        <end position="323"/>
    </location>
</feature>
<feature type="domain" description="Histidine kinase" evidence="6">
    <location>
        <begin position="467"/>
        <end position="692"/>
    </location>
</feature>
<dbReference type="InterPro" id="IPR004358">
    <property type="entry name" value="Sig_transdc_His_kin-like_C"/>
</dbReference>
<dbReference type="SMART" id="SM00091">
    <property type="entry name" value="PAS"/>
    <property type="match status" value="3"/>
</dbReference>
<dbReference type="InterPro" id="IPR005467">
    <property type="entry name" value="His_kinase_dom"/>
</dbReference>
<accession>A0A0F9M6W5</accession>
<evidence type="ECO:0000259" key="7">
    <source>
        <dbReference type="PROSITE" id="PS50112"/>
    </source>
</evidence>
<dbReference type="InterPro" id="IPR035965">
    <property type="entry name" value="PAS-like_dom_sf"/>
</dbReference>
<evidence type="ECO:0000313" key="9">
    <source>
        <dbReference type="EMBL" id="KKM95061.1"/>
    </source>
</evidence>
<proteinExistence type="predicted"/>
<feature type="domain" description="PAS" evidence="7">
    <location>
        <begin position="196"/>
        <end position="238"/>
    </location>
</feature>
<dbReference type="InterPro" id="IPR001610">
    <property type="entry name" value="PAC"/>
</dbReference>
<reference evidence="9" key="1">
    <citation type="journal article" date="2015" name="Nature">
        <title>Complex archaea that bridge the gap between prokaryotes and eukaryotes.</title>
        <authorList>
            <person name="Spang A."/>
            <person name="Saw J.H."/>
            <person name="Jorgensen S.L."/>
            <person name="Zaremba-Niedzwiedzka K."/>
            <person name="Martijn J."/>
            <person name="Lind A.E."/>
            <person name="van Eijk R."/>
            <person name="Schleper C."/>
            <person name="Guy L."/>
            <person name="Ettema T.J."/>
        </authorList>
    </citation>
    <scope>NUCLEOTIDE SEQUENCE</scope>
</reference>
<evidence type="ECO:0000256" key="4">
    <source>
        <dbReference type="ARBA" id="ARBA00022679"/>
    </source>
</evidence>
<name>A0A0F9M6W5_9ZZZZ</name>
<dbReference type="Pfam" id="PF13426">
    <property type="entry name" value="PAS_9"/>
    <property type="match status" value="1"/>
</dbReference>
<dbReference type="NCBIfam" id="TIGR00229">
    <property type="entry name" value="sensory_box"/>
    <property type="match status" value="2"/>
</dbReference>
<dbReference type="InterPro" id="IPR003594">
    <property type="entry name" value="HATPase_dom"/>
</dbReference>
<dbReference type="PROSITE" id="PS50112">
    <property type="entry name" value="PAS"/>
    <property type="match status" value="1"/>
</dbReference>
<dbReference type="InterPro" id="IPR000014">
    <property type="entry name" value="PAS"/>
</dbReference>
<dbReference type="InterPro" id="IPR000700">
    <property type="entry name" value="PAS-assoc_C"/>
</dbReference>
<organism evidence="9">
    <name type="scientific">marine sediment metagenome</name>
    <dbReference type="NCBI Taxonomy" id="412755"/>
    <lineage>
        <taxon>unclassified sequences</taxon>
        <taxon>metagenomes</taxon>
        <taxon>ecological metagenomes</taxon>
    </lineage>
</organism>
<dbReference type="Gene3D" id="3.30.450.20">
    <property type="entry name" value="PAS domain"/>
    <property type="match status" value="3"/>
</dbReference>
<dbReference type="InterPro" id="IPR052162">
    <property type="entry name" value="Sensor_kinase/Photoreceptor"/>
</dbReference>
<dbReference type="EMBL" id="LAZR01006057">
    <property type="protein sequence ID" value="KKM95061.1"/>
    <property type="molecule type" value="Genomic_DNA"/>
</dbReference>
<evidence type="ECO:0000256" key="5">
    <source>
        <dbReference type="ARBA" id="ARBA00022777"/>
    </source>
</evidence>
<gene>
    <name evidence="9" type="ORF">LCGC14_1192000</name>
</gene>
<sequence length="692" mass="80476">MEEETCLFLDKEELEILLTSVDLVKDFNHLSKESAILNKLIKKINLCLQYYIDEDLTSQKEFSTQKFFESTTNELISLFNKAKEPITISIDENIKYANSAFCKMLGYESENEIIELGLFNLISKRCLPKIKDLHDKRSKGEIVPNIHDLELKQADGEIITIECVHYAMPFNKSYFIISFYIGLTKILSLEKKLRKSEKKYRELYENAPNAYFSIGTDKSIRRCNTSAIKLLGYNHEELQQMKVFDLYAEVPDGLPKAEKIFQHFIKGEKIQDEELVMKHKNGNLIWISLSVKPIKNQVGEVIESHSIVINITERKKAEDILNKSESKYRSLFENTMEGIALHDIVYDSQNKAINYIIKDVNPQFEILLSIKKEDVINKKATEAYQVDEPPYLDIYSKVAETMKPTYFENYFPPMDKHFSISVFSPKKGRFVTVFEDITERKISEVKLKESEEKYFNAYNRVNFYKDLFAHDINNILNNILSAVELSSLFLNDPEKMEKLERVEELIALVENQGRRGAKLISDVRKLSQIEEHEILLKSMETCKILKKAMEFTKNSSLKENIDIQVEFTIKEFSVKANELLFDVFENILNNATKYNDNSQIEIIIKITKLQKQEICYIKIEFLDNGIGIQDERKESIFQRAYNKDLSVRGMGFGLSLVKKIIESFKGEIWIEDRVKGDYTKGSNFVILIPEDV</sequence>
<dbReference type="SUPFAM" id="SSF55785">
    <property type="entry name" value="PYP-like sensor domain (PAS domain)"/>
    <property type="match status" value="3"/>
</dbReference>
<evidence type="ECO:0000259" key="8">
    <source>
        <dbReference type="PROSITE" id="PS50113"/>
    </source>
</evidence>
<evidence type="ECO:0000256" key="1">
    <source>
        <dbReference type="ARBA" id="ARBA00000085"/>
    </source>
</evidence>
<dbReference type="InterPro" id="IPR036890">
    <property type="entry name" value="HATPase_C_sf"/>
</dbReference>
<dbReference type="SMART" id="SM00086">
    <property type="entry name" value="PAC"/>
    <property type="match status" value="1"/>
</dbReference>
<dbReference type="InterPro" id="IPR036097">
    <property type="entry name" value="HisK_dim/P_sf"/>
</dbReference>
<dbReference type="GO" id="GO:0000155">
    <property type="term" value="F:phosphorelay sensor kinase activity"/>
    <property type="evidence" value="ECO:0007669"/>
    <property type="project" value="InterPro"/>
</dbReference>
<dbReference type="Pfam" id="PF13188">
    <property type="entry name" value="PAS_8"/>
    <property type="match status" value="2"/>
</dbReference>